<dbReference type="NCBIfam" id="TIGR02532">
    <property type="entry name" value="IV_pilin_GFxxxE"/>
    <property type="match status" value="1"/>
</dbReference>
<dbReference type="InterPro" id="IPR012902">
    <property type="entry name" value="N_methyl_site"/>
</dbReference>
<dbReference type="Pfam" id="PF07963">
    <property type="entry name" value="N_methyl"/>
    <property type="match status" value="1"/>
</dbReference>
<dbReference type="Proteomes" id="UP001562159">
    <property type="component" value="Unassembled WGS sequence"/>
</dbReference>
<evidence type="ECO:0000256" key="9">
    <source>
        <dbReference type="ARBA" id="ARBA00025772"/>
    </source>
</evidence>
<dbReference type="EMBL" id="JBGBPY010000001">
    <property type="protein sequence ID" value="MEY2181611.1"/>
    <property type="molecule type" value="Genomic_DNA"/>
</dbReference>
<dbReference type="Gene3D" id="3.55.40.10">
    <property type="entry name" value="minor pseudopilin epsh domain"/>
    <property type="match status" value="1"/>
</dbReference>
<organism evidence="13 14">
    <name type="scientific">Rhodanobacter humi</name>
    <dbReference type="NCBI Taxonomy" id="1888173"/>
    <lineage>
        <taxon>Bacteria</taxon>
        <taxon>Pseudomonadati</taxon>
        <taxon>Pseudomonadota</taxon>
        <taxon>Gammaproteobacteria</taxon>
        <taxon>Lysobacterales</taxon>
        <taxon>Rhodanobacteraceae</taxon>
        <taxon>Rhodanobacter</taxon>
    </lineage>
</organism>
<feature type="transmembrane region" description="Helical" evidence="11">
    <location>
        <begin position="22"/>
        <end position="43"/>
    </location>
</feature>
<evidence type="ECO:0000256" key="4">
    <source>
        <dbReference type="ARBA" id="ARBA00022481"/>
    </source>
</evidence>
<comment type="subcellular location">
    <subcellularLocation>
        <location evidence="1">Cell inner membrane</location>
        <topology evidence="1">Single-pass membrane protein</topology>
    </subcellularLocation>
</comment>
<evidence type="ECO:0000256" key="11">
    <source>
        <dbReference type="SAM" id="Phobius"/>
    </source>
</evidence>
<sequence>MAMQQACGPCDRQRGVTLIEQVMVVAIIGVLAAIAVPSLAPLLQRNQVQLAQTEFIAALQHARGTAAVSGKPTLFCPSRDSRSCSNDARWESGWLIGHDPARKGQPDTTPLRTRAGYAGIVILGDSGRRLVRFQSDGSASGMTNTWRFCRRDRPNEALVVVIANSGRVRGAKASAEQAASCAAAQ</sequence>
<evidence type="ECO:0000256" key="1">
    <source>
        <dbReference type="ARBA" id="ARBA00004377"/>
    </source>
</evidence>
<reference evidence="13 14" key="1">
    <citation type="submission" date="2024-07" db="EMBL/GenBank/DDBJ databases">
        <title>Molecular mechanisms and environmental adaptations of flagellar loss and biofilm growth of Rhodanobacter under environmental stress.</title>
        <authorList>
            <person name="Chen M."/>
        </authorList>
    </citation>
    <scope>NUCLEOTIDE SEQUENCE [LARGE SCALE GENOMIC DNA]</scope>
    <source>
        <strain evidence="13 14">RS22</strain>
    </source>
</reference>
<protein>
    <recommendedName>
        <fullName evidence="2">Type II secretion system protein H</fullName>
    </recommendedName>
    <alternativeName>
        <fullName evidence="10">General secretion pathway protein H</fullName>
    </alternativeName>
</protein>
<feature type="domain" description="General secretion pathway GspH" evidence="12">
    <location>
        <begin position="53"/>
        <end position="166"/>
    </location>
</feature>
<evidence type="ECO:0000256" key="8">
    <source>
        <dbReference type="ARBA" id="ARBA00023136"/>
    </source>
</evidence>
<keyword evidence="6 11" id="KW-0812">Transmembrane</keyword>
<evidence type="ECO:0000256" key="5">
    <source>
        <dbReference type="ARBA" id="ARBA00022519"/>
    </source>
</evidence>
<dbReference type="InterPro" id="IPR045584">
    <property type="entry name" value="Pilin-like"/>
</dbReference>
<keyword evidence="5" id="KW-0997">Cell inner membrane</keyword>
<keyword evidence="8 11" id="KW-0472">Membrane</keyword>
<comment type="caution">
    <text evidence="13">The sequence shown here is derived from an EMBL/GenBank/DDBJ whole genome shotgun (WGS) entry which is preliminary data.</text>
</comment>
<evidence type="ECO:0000256" key="10">
    <source>
        <dbReference type="ARBA" id="ARBA00030775"/>
    </source>
</evidence>
<evidence type="ECO:0000256" key="7">
    <source>
        <dbReference type="ARBA" id="ARBA00022989"/>
    </source>
</evidence>
<name>A0ABV4AQC0_9GAMM</name>
<keyword evidence="7 11" id="KW-1133">Transmembrane helix</keyword>
<gene>
    <name evidence="13" type="ORF">AB7878_04215</name>
</gene>
<dbReference type="Pfam" id="PF12019">
    <property type="entry name" value="GspH"/>
    <property type="match status" value="1"/>
</dbReference>
<comment type="similarity">
    <text evidence="9">Belongs to the GSP H family.</text>
</comment>
<evidence type="ECO:0000259" key="12">
    <source>
        <dbReference type="Pfam" id="PF12019"/>
    </source>
</evidence>
<evidence type="ECO:0000313" key="13">
    <source>
        <dbReference type="EMBL" id="MEY2181611.1"/>
    </source>
</evidence>
<keyword evidence="14" id="KW-1185">Reference proteome</keyword>
<evidence type="ECO:0000256" key="3">
    <source>
        <dbReference type="ARBA" id="ARBA00022475"/>
    </source>
</evidence>
<evidence type="ECO:0000256" key="2">
    <source>
        <dbReference type="ARBA" id="ARBA00021549"/>
    </source>
</evidence>
<accession>A0ABV4AQC0</accession>
<keyword evidence="4" id="KW-0488">Methylation</keyword>
<evidence type="ECO:0000256" key="6">
    <source>
        <dbReference type="ARBA" id="ARBA00022692"/>
    </source>
</evidence>
<dbReference type="InterPro" id="IPR022346">
    <property type="entry name" value="T2SS_GspH"/>
</dbReference>
<dbReference type="SUPFAM" id="SSF54523">
    <property type="entry name" value="Pili subunits"/>
    <property type="match status" value="1"/>
</dbReference>
<proteinExistence type="inferred from homology"/>
<evidence type="ECO:0000313" key="14">
    <source>
        <dbReference type="Proteomes" id="UP001562159"/>
    </source>
</evidence>
<keyword evidence="3" id="KW-1003">Cell membrane</keyword>